<evidence type="ECO:0000313" key="3">
    <source>
        <dbReference type="Proteomes" id="UP000784294"/>
    </source>
</evidence>
<organism evidence="2 3">
    <name type="scientific">Protopolystoma xenopodis</name>
    <dbReference type="NCBI Taxonomy" id="117903"/>
    <lineage>
        <taxon>Eukaryota</taxon>
        <taxon>Metazoa</taxon>
        <taxon>Spiralia</taxon>
        <taxon>Lophotrochozoa</taxon>
        <taxon>Platyhelminthes</taxon>
        <taxon>Monogenea</taxon>
        <taxon>Polyopisthocotylea</taxon>
        <taxon>Polystomatidea</taxon>
        <taxon>Polystomatidae</taxon>
        <taxon>Protopolystoma</taxon>
    </lineage>
</organism>
<dbReference type="EMBL" id="CAAALY010273118">
    <property type="protein sequence ID" value="VEL42207.1"/>
    <property type="molecule type" value="Genomic_DNA"/>
</dbReference>
<proteinExistence type="predicted"/>
<feature type="chain" id="PRO_5019395920" evidence="1">
    <location>
        <begin position="25"/>
        <end position="52"/>
    </location>
</feature>
<keyword evidence="1" id="KW-0732">Signal</keyword>
<feature type="signal peptide" evidence="1">
    <location>
        <begin position="1"/>
        <end position="24"/>
    </location>
</feature>
<reference evidence="2" key="1">
    <citation type="submission" date="2018-11" db="EMBL/GenBank/DDBJ databases">
        <authorList>
            <consortium name="Pathogen Informatics"/>
        </authorList>
    </citation>
    <scope>NUCLEOTIDE SEQUENCE</scope>
</reference>
<keyword evidence="3" id="KW-1185">Reference proteome</keyword>
<name>A0A448XQ91_9PLAT</name>
<evidence type="ECO:0000313" key="2">
    <source>
        <dbReference type="EMBL" id="VEL42207.1"/>
    </source>
</evidence>
<dbReference type="AlphaFoldDB" id="A0A448XQ91"/>
<comment type="caution">
    <text evidence="2">The sequence shown here is derived from an EMBL/GenBank/DDBJ whole genome shotgun (WGS) entry which is preliminary data.</text>
</comment>
<accession>A0A448XQ91</accession>
<dbReference type="Proteomes" id="UP000784294">
    <property type="component" value="Unassembled WGS sequence"/>
</dbReference>
<sequence>MHSPPPLLTLLALLLLLMLIKVVTDELCLSPVRIQALGAIEHLVDPGHHMVA</sequence>
<evidence type="ECO:0000256" key="1">
    <source>
        <dbReference type="SAM" id="SignalP"/>
    </source>
</evidence>
<protein>
    <submittedName>
        <fullName evidence="2">Uncharacterized protein</fullName>
    </submittedName>
</protein>
<gene>
    <name evidence="2" type="ORF">PXEA_LOCUS35647</name>
</gene>